<comment type="catalytic activity">
    <reaction evidence="9">
        <text>S-methyl-5'-thioadenosine + phosphate = 5-(methylsulfanyl)-alpha-D-ribose 1-phosphate + adenine</text>
        <dbReference type="Rhea" id="RHEA:11852"/>
        <dbReference type="ChEBI" id="CHEBI:16708"/>
        <dbReference type="ChEBI" id="CHEBI:17509"/>
        <dbReference type="ChEBI" id="CHEBI:43474"/>
        <dbReference type="ChEBI" id="CHEBI:58533"/>
        <dbReference type="EC" id="2.4.2.28"/>
    </reaction>
    <physiologicalReaction direction="left-to-right" evidence="9">
        <dbReference type="Rhea" id="RHEA:11853"/>
    </physiologicalReaction>
</comment>
<evidence type="ECO:0000256" key="1">
    <source>
        <dbReference type="ARBA" id="ARBA00000553"/>
    </source>
</evidence>
<dbReference type="GO" id="GO:0005507">
    <property type="term" value="F:copper ion binding"/>
    <property type="evidence" value="ECO:0007669"/>
    <property type="project" value="TreeGrafter"/>
</dbReference>
<evidence type="ECO:0000313" key="10">
    <source>
        <dbReference type="EMBL" id="MBO8458458.1"/>
    </source>
</evidence>
<comment type="catalytic activity">
    <reaction evidence="8">
        <text>adenosine + phosphate = alpha-D-ribose 1-phosphate + adenine</text>
        <dbReference type="Rhea" id="RHEA:27642"/>
        <dbReference type="ChEBI" id="CHEBI:16335"/>
        <dbReference type="ChEBI" id="CHEBI:16708"/>
        <dbReference type="ChEBI" id="CHEBI:43474"/>
        <dbReference type="ChEBI" id="CHEBI:57720"/>
        <dbReference type="EC" id="2.4.2.1"/>
    </reaction>
    <physiologicalReaction direction="left-to-right" evidence="8">
        <dbReference type="Rhea" id="RHEA:27643"/>
    </physiologicalReaction>
</comment>
<dbReference type="AlphaFoldDB" id="A0A9D9HRE2"/>
<dbReference type="SUPFAM" id="SSF64438">
    <property type="entry name" value="CNF1/YfiH-like putative cysteine hydrolases"/>
    <property type="match status" value="1"/>
</dbReference>
<evidence type="ECO:0000256" key="5">
    <source>
        <dbReference type="ARBA" id="ARBA00022801"/>
    </source>
</evidence>
<evidence type="ECO:0000256" key="6">
    <source>
        <dbReference type="ARBA" id="ARBA00022833"/>
    </source>
</evidence>
<keyword evidence="6" id="KW-0862">Zinc</keyword>
<dbReference type="PANTHER" id="PTHR30616:SF2">
    <property type="entry name" value="PURINE NUCLEOSIDE PHOSPHORYLASE LACC1"/>
    <property type="match status" value="1"/>
</dbReference>
<dbReference type="InterPro" id="IPR003730">
    <property type="entry name" value="Cu_polyphenol_OxRdtase"/>
</dbReference>
<dbReference type="InterPro" id="IPR011324">
    <property type="entry name" value="Cytotoxic_necrot_fac-like_cat"/>
</dbReference>
<accession>A0A9D9HRE2</accession>
<sequence length="277" mass="31313">MSAEFRDFQTLKSTGRILRLREKDFCFLCPFLFKGRFLSREETRDFDTGRNFPFWGITFRDAGDMKFPPETGIQQENRKNLYTVLGLDGPGAGYPLRVKLVHSKKVFYCSQKKGTFPENLGEGDGIICSPDSGIPFVTCADCMPVYVYDVVNSNRAVFHSGWRGTGIVSTGIALMKEKTTPENLAVVIGPHIRDCCYRVDKNRAEYFAGNFTPSAVKFRDGNYYLSLLEANLFLLAQSGIPEENILVFDECTSCNPLWGSFRREGPENFTRMAAFIL</sequence>
<name>A0A9D9HRE2_9SPIR</name>
<evidence type="ECO:0000256" key="7">
    <source>
        <dbReference type="ARBA" id="ARBA00047989"/>
    </source>
</evidence>
<comment type="catalytic activity">
    <reaction evidence="7">
        <text>adenosine + H2O + H(+) = inosine + NH4(+)</text>
        <dbReference type="Rhea" id="RHEA:24408"/>
        <dbReference type="ChEBI" id="CHEBI:15377"/>
        <dbReference type="ChEBI" id="CHEBI:15378"/>
        <dbReference type="ChEBI" id="CHEBI:16335"/>
        <dbReference type="ChEBI" id="CHEBI:17596"/>
        <dbReference type="ChEBI" id="CHEBI:28938"/>
        <dbReference type="EC" id="3.5.4.4"/>
    </reaction>
    <physiologicalReaction direction="left-to-right" evidence="7">
        <dbReference type="Rhea" id="RHEA:24409"/>
    </physiologicalReaction>
</comment>
<gene>
    <name evidence="10" type="ORF">IAA81_09580</name>
</gene>
<proteinExistence type="inferred from homology"/>
<comment type="catalytic activity">
    <reaction evidence="1">
        <text>inosine + phosphate = alpha-D-ribose 1-phosphate + hypoxanthine</text>
        <dbReference type="Rhea" id="RHEA:27646"/>
        <dbReference type="ChEBI" id="CHEBI:17368"/>
        <dbReference type="ChEBI" id="CHEBI:17596"/>
        <dbReference type="ChEBI" id="CHEBI:43474"/>
        <dbReference type="ChEBI" id="CHEBI:57720"/>
        <dbReference type="EC" id="2.4.2.1"/>
    </reaction>
    <physiologicalReaction direction="left-to-right" evidence="1">
        <dbReference type="Rhea" id="RHEA:27647"/>
    </physiologicalReaction>
</comment>
<comment type="caution">
    <text evidence="10">The sequence shown here is derived from an EMBL/GenBank/DDBJ whole genome shotgun (WGS) entry which is preliminary data.</text>
</comment>
<evidence type="ECO:0000256" key="4">
    <source>
        <dbReference type="ARBA" id="ARBA00022723"/>
    </source>
</evidence>
<dbReference type="Gene3D" id="3.60.140.10">
    <property type="entry name" value="CNF1/YfiH-like putative cysteine hydrolases"/>
    <property type="match status" value="1"/>
</dbReference>
<evidence type="ECO:0000256" key="8">
    <source>
        <dbReference type="ARBA" id="ARBA00048968"/>
    </source>
</evidence>
<evidence type="ECO:0000256" key="3">
    <source>
        <dbReference type="ARBA" id="ARBA00022679"/>
    </source>
</evidence>
<evidence type="ECO:0000256" key="2">
    <source>
        <dbReference type="ARBA" id="ARBA00007353"/>
    </source>
</evidence>
<dbReference type="InterPro" id="IPR038371">
    <property type="entry name" value="Cu_polyphenol_OxRdtase_sf"/>
</dbReference>
<reference evidence="10" key="2">
    <citation type="journal article" date="2021" name="PeerJ">
        <title>Extensive microbial diversity within the chicken gut microbiome revealed by metagenomics and culture.</title>
        <authorList>
            <person name="Gilroy R."/>
            <person name="Ravi A."/>
            <person name="Getino M."/>
            <person name="Pursley I."/>
            <person name="Horton D.L."/>
            <person name="Alikhan N.F."/>
            <person name="Baker D."/>
            <person name="Gharbi K."/>
            <person name="Hall N."/>
            <person name="Watson M."/>
            <person name="Adriaenssens E.M."/>
            <person name="Foster-Nyarko E."/>
            <person name="Jarju S."/>
            <person name="Secka A."/>
            <person name="Antonio M."/>
            <person name="Oren A."/>
            <person name="Chaudhuri R.R."/>
            <person name="La Ragione R."/>
            <person name="Hildebrand F."/>
            <person name="Pallen M.J."/>
        </authorList>
    </citation>
    <scope>NUCLEOTIDE SEQUENCE</scope>
    <source>
        <strain evidence="10">10532</strain>
    </source>
</reference>
<keyword evidence="5" id="KW-0378">Hydrolase</keyword>
<organism evidence="10 11">
    <name type="scientific">Candidatus Gallitreponema excrementavium</name>
    <dbReference type="NCBI Taxonomy" id="2840840"/>
    <lineage>
        <taxon>Bacteria</taxon>
        <taxon>Pseudomonadati</taxon>
        <taxon>Spirochaetota</taxon>
        <taxon>Spirochaetia</taxon>
        <taxon>Spirochaetales</taxon>
        <taxon>Candidatus Gallitreponema</taxon>
    </lineage>
</organism>
<keyword evidence="3" id="KW-0808">Transferase</keyword>
<reference evidence="10" key="1">
    <citation type="submission" date="2020-10" db="EMBL/GenBank/DDBJ databases">
        <authorList>
            <person name="Gilroy R."/>
        </authorList>
    </citation>
    <scope>NUCLEOTIDE SEQUENCE</scope>
    <source>
        <strain evidence="10">10532</strain>
    </source>
</reference>
<dbReference type="GO" id="GO:0017061">
    <property type="term" value="F:S-methyl-5-thioadenosine phosphorylase activity"/>
    <property type="evidence" value="ECO:0007669"/>
    <property type="project" value="UniProtKB-EC"/>
</dbReference>
<protein>
    <submittedName>
        <fullName evidence="10">Polyphenol oxidase family protein</fullName>
    </submittedName>
</protein>
<dbReference type="Proteomes" id="UP000823638">
    <property type="component" value="Unassembled WGS sequence"/>
</dbReference>
<keyword evidence="4" id="KW-0479">Metal-binding</keyword>
<dbReference type="PANTHER" id="PTHR30616">
    <property type="entry name" value="UNCHARACTERIZED PROTEIN YFIH"/>
    <property type="match status" value="1"/>
</dbReference>
<evidence type="ECO:0000313" key="11">
    <source>
        <dbReference type="Proteomes" id="UP000823638"/>
    </source>
</evidence>
<dbReference type="EMBL" id="JADIMM010000109">
    <property type="protein sequence ID" value="MBO8458458.1"/>
    <property type="molecule type" value="Genomic_DNA"/>
</dbReference>
<dbReference type="CDD" id="cd16833">
    <property type="entry name" value="YfiH"/>
    <property type="match status" value="1"/>
</dbReference>
<dbReference type="Pfam" id="PF02578">
    <property type="entry name" value="Cu-oxidase_4"/>
    <property type="match status" value="1"/>
</dbReference>
<dbReference type="GO" id="GO:0016787">
    <property type="term" value="F:hydrolase activity"/>
    <property type="evidence" value="ECO:0007669"/>
    <property type="project" value="UniProtKB-KW"/>
</dbReference>
<comment type="similarity">
    <text evidence="2">Belongs to the purine nucleoside phosphorylase YfiH/LACC1 family.</text>
</comment>
<evidence type="ECO:0000256" key="9">
    <source>
        <dbReference type="ARBA" id="ARBA00049893"/>
    </source>
</evidence>